<comment type="caution">
    <text evidence="8">The sequence shown here is derived from an EMBL/GenBank/DDBJ whole genome shotgun (WGS) entry which is preliminary data.</text>
</comment>
<dbReference type="SFLD" id="SFLDF00319">
    <property type="entry name" value="Fe_hydrogenase_maturase_(HydG"/>
    <property type="match status" value="1"/>
</dbReference>
<evidence type="ECO:0000256" key="2">
    <source>
        <dbReference type="ARBA" id="ARBA00022485"/>
    </source>
</evidence>
<dbReference type="PANTHER" id="PTHR43583">
    <property type="entry name" value="2-IMINOACETATE SYNTHASE"/>
    <property type="match status" value="1"/>
</dbReference>
<evidence type="ECO:0000256" key="6">
    <source>
        <dbReference type="ARBA" id="ARBA00023014"/>
    </source>
</evidence>
<evidence type="ECO:0000256" key="3">
    <source>
        <dbReference type="ARBA" id="ARBA00022691"/>
    </source>
</evidence>
<comment type="cofactor">
    <cofactor evidence="1">
        <name>[4Fe-4S] cluster</name>
        <dbReference type="ChEBI" id="CHEBI:49883"/>
    </cofactor>
</comment>
<dbReference type="Pfam" id="PF04055">
    <property type="entry name" value="Radical_SAM"/>
    <property type="match status" value="1"/>
</dbReference>
<dbReference type="InterPro" id="IPR058240">
    <property type="entry name" value="rSAM_sf"/>
</dbReference>
<dbReference type="InterPro" id="IPR024007">
    <property type="entry name" value="FeFe-hyd_mat_HydG"/>
</dbReference>
<dbReference type="InterPro" id="IPR034428">
    <property type="entry name" value="ThiH/NoCL/HydG-like"/>
</dbReference>
<feature type="domain" description="Biotin and thiamin synthesis-associated" evidence="7">
    <location>
        <begin position="337"/>
        <end position="453"/>
    </location>
</feature>
<dbReference type="GO" id="GO:0046872">
    <property type="term" value="F:metal ion binding"/>
    <property type="evidence" value="ECO:0007669"/>
    <property type="project" value="UniProtKB-KW"/>
</dbReference>
<reference evidence="8" key="1">
    <citation type="submission" date="2020-06" db="EMBL/GenBank/DDBJ databases">
        <authorList>
            <consortium name="Plant Systems Biology data submission"/>
        </authorList>
    </citation>
    <scope>NUCLEOTIDE SEQUENCE</scope>
    <source>
        <strain evidence="8">D6</strain>
    </source>
</reference>
<dbReference type="SUPFAM" id="SSF102114">
    <property type="entry name" value="Radical SAM enzymes"/>
    <property type="match status" value="1"/>
</dbReference>
<keyword evidence="6" id="KW-0411">Iron-sulfur</keyword>
<accession>A0A9N8ER77</accession>
<dbReference type="EMBL" id="CAICTM010001553">
    <property type="protein sequence ID" value="CAB9524589.1"/>
    <property type="molecule type" value="Genomic_DNA"/>
</dbReference>
<keyword evidence="4" id="KW-0479">Metal-binding</keyword>
<dbReference type="SFLD" id="SFLDG01060">
    <property type="entry name" value="BATS_domain_containing"/>
    <property type="match status" value="1"/>
</dbReference>
<keyword evidence="2" id="KW-0004">4Fe-4S</keyword>
<keyword evidence="3" id="KW-0949">S-adenosyl-L-methionine</keyword>
<dbReference type="Gene3D" id="3.20.20.70">
    <property type="entry name" value="Aldolase class I"/>
    <property type="match status" value="1"/>
</dbReference>
<evidence type="ECO:0000256" key="4">
    <source>
        <dbReference type="ARBA" id="ARBA00022723"/>
    </source>
</evidence>
<evidence type="ECO:0000256" key="1">
    <source>
        <dbReference type="ARBA" id="ARBA00001966"/>
    </source>
</evidence>
<dbReference type="InterPro" id="IPR010722">
    <property type="entry name" value="BATS_dom"/>
</dbReference>
<dbReference type="AlphaFoldDB" id="A0A9N8ER77"/>
<dbReference type="SFLD" id="SFLDS00029">
    <property type="entry name" value="Radical_SAM"/>
    <property type="match status" value="1"/>
</dbReference>
<dbReference type="GO" id="GO:0003824">
    <property type="term" value="F:catalytic activity"/>
    <property type="evidence" value="ECO:0007669"/>
    <property type="project" value="InterPro"/>
</dbReference>
<evidence type="ECO:0000313" key="9">
    <source>
        <dbReference type="Proteomes" id="UP001153069"/>
    </source>
</evidence>
<dbReference type="SMART" id="SM00876">
    <property type="entry name" value="BATS"/>
    <property type="match status" value="1"/>
</dbReference>
<dbReference type="PANTHER" id="PTHR43583:SF2">
    <property type="entry name" value="THIAZOLE BIOSYNTHESIS PROTEIN"/>
    <property type="match status" value="1"/>
</dbReference>
<organism evidence="8 9">
    <name type="scientific">Seminavis robusta</name>
    <dbReference type="NCBI Taxonomy" id="568900"/>
    <lineage>
        <taxon>Eukaryota</taxon>
        <taxon>Sar</taxon>
        <taxon>Stramenopiles</taxon>
        <taxon>Ochrophyta</taxon>
        <taxon>Bacillariophyta</taxon>
        <taxon>Bacillariophyceae</taxon>
        <taxon>Bacillariophycidae</taxon>
        <taxon>Naviculales</taxon>
        <taxon>Naviculaceae</taxon>
        <taxon>Seminavis</taxon>
    </lineage>
</organism>
<dbReference type="Proteomes" id="UP001153069">
    <property type="component" value="Unassembled WGS sequence"/>
</dbReference>
<dbReference type="OrthoDB" id="10261561at2759"/>
<evidence type="ECO:0000313" key="8">
    <source>
        <dbReference type="EMBL" id="CAB9524589.1"/>
    </source>
</evidence>
<sequence>MMLRASSRARVSPSLRLQAIRASSAFRLKGTPWSHELEPHPVASASEIVNPALIEEALEGTKSAAMDPGRVHEILENALDRALLRSPKGMHPIPSSDPQHEFVQGLTLEEAATLLNIKPETQPELMDALYKTALQIKERIYGNRIVLFAPLYLSNYCVNSCTYCAFRGKNKHIPRSVLTKAQLIEETEALQRMGHRRLLLLTGEHPKYSFDDFLGAIHTVASVRTEPCGSIRRINVEIPTLSVSDIRRLKETDHVGTYTVFQETYHPEAFKRFHPSGPKSDYEYRLQTMDRAQIAGVDDVGIGALFGLHDYRFECLGMLQHARHLDKTYQAGPHTISIPRIRPADQAPDALSPPHPVDDENFAKLVAVLRCAVPYTGMILSTRESPAMRARLLNLGISQMSAGSKTDVGSYHKGDVDHETELLSKAKSGQFSLLDKRPLDEVVKQLMLDGFVPSFCTACYRKGRTGAEFMAIAKKGNIHKFCHPNSLLTLQEYLEDYASSETRDLGEIVVEREATTIGGRTTAFDKKMKRIREGERDLYF</sequence>
<dbReference type="GO" id="GO:0042364">
    <property type="term" value="P:water-soluble vitamin biosynthetic process"/>
    <property type="evidence" value="ECO:0007669"/>
    <property type="project" value="UniProtKB-ARBA"/>
</dbReference>
<dbReference type="InterPro" id="IPR007197">
    <property type="entry name" value="rSAM"/>
</dbReference>
<dbReference type="GO" id="GO:0051539">
    <property type="term" value="F:4 iron, 4 sulfur cluster binding"/>
    <property type="evidence" value="ECO:0007669"/>
    <property type="project" value="UniProtKB-KW"/>
</dbReference>
<keyword evidence="9" id="KW-1185">Reference proteome</keyword>
<proteinExistence type="predicted"/>
<protein>
    <submittedName>
        <fullName evidence="8">Iminoacetate synthase</fullName>
    </submittedName>
</protein>
<dbReference type="SFLD" id="SFLDG01081">
    <property type="entry name" value="cleavage_of_the_Ca-Cb_bond_in"/>
    <property type="match status" value="1"/>
</dbReference>
<evidence type="ECO:0000259" key="7">
    <source>
        <dbReference type="SMART" id="SM00876"/>
    </source>
</evidence>
<dbReference type="InterPro" id="IPR013785">
    <property type="entry name" value="Aldolase_TIM"/>
</dbReference>
<dbReference type="NCBIfam" id="TIGR03955">
    <property type="entry name" value="rSAM_HydG"/>
    <property type="match status" value="1"/>
</dbReference>
<keyword evidence="5" id="KW-0408">Iron</keyword>
<name>A0A9N8ER77_9STRA</name>
<evidence type="ECO:0000256" key="5">
    <source>
        <dbReference type="ARBA" id="ARBA00023004"/>
    </source>
</evidence>
<dbReference type="GO" id="GO:0044272">
    <property type="term" value="P:sulfur compound biosynthetic process"/>
    <property type="evidence" value="ECO:0007669"/>
    <property type="project" value="UniProtKB-ARBA"/>
</dbReference>
<dbReference type="Pfam" id="PF06968">
    <property type="entry name" value="BATS"/>
    <property type="match status" value="1"/>
</dbReference>
<gene>
    <name evidence="8" type="ORF">SEMRO_1555_G282170.1</name>
</gene>